<dbReference type="PANTHER" id="PTHR23324">
    <property type="entry name" value="SEC14 RELATED PROTEIN"/>
    <property type="match status" value="1"/>
</dbReference>
<dbReference type="PROSITE" id="PS50866">
    <property type="entry name" value="GOLD"/>
    <property type="match status" value="1"/>
</dbReference>
<feature type="region of interest" description="Disordered" evidence="1">
    <location>
        <begin position="1"/>
        <end position="20"/>
    </location>
</feature>
<evidence type="ECO:0000259" key="2">
    <source>
        <dbReference type="PROSITE" id="PS50191"/>
    </source>
</evidence>
<dbReference type="InterPro" id="IPR011074">
    <property type="entry name" value="CRAL/TRIO_N_dom"/>
</dbReference>
<dbReference type="GO" id="GO:0005737">
    <property type="term" value="C:cytoplasm"/>
    <property type="evidence" value="ECO:0007669"/>
    <property type="project" value="TreeGrafter"/>
</dbReference>
<dbReference type="FunCoup" id="A0A0Q9XGK9">
    <property type="interactions" value="208"/>
</dbReference>
<evidence type="ECO:0000313" key="4">
    <source>
        <dbReference type="EMBL" id="KRG07632.1"/>
    </source>
</evidence>
<dbReference type="Proteomes" id="UP000009192">
    <property type="component" value="Unassembled WGS sequence"/>
</dbReference>
<dbReference type="PROSITE" id="PS50191">
    <property type="entry name" value="CRAL_TRIO"/>
    <property type="match status" value="1"/>
</dbReference>
<sequence>MQNILSVADNHDHSQDRDNSAAHAAAAEAAAAAGHSCKYRQCQCAIRRQTPLHVGHTKQRRRLRTVVARKTESAFRKLMSPELNETHDDYFLLRWLRARKWNVEAAEKMLKASLKTRAMWNVDNIEKWEAPRALREYLPYGVMGFDKEGSPVIVCPFYNYDIWGMMHCVTRFEFQKYLVLLLERFMKLAYEQSLKHGWKARQLVVFLDCESMNLKQYAWRPAAECVISSIKQYEANFPELLKMCYIINAPKLFSVAFNIVKKFLDENTTSKIHIYKSGVDKWQESLFSLVDPKNFPKSWGGQLVDKLGDPQCKSMMVWGGKLPEELYIDQNSQQSDKTFTETQVPKGDKLKLNFKVNGQQEEQLLSWNFRTFDYDIKFGIYSVDEKTGEKRSEVPLGTVYSNEMDEVGCISTRPNTTYTVVFDNSASYLRSKRLRYWVDLISDEEEGIAELTNQMDNTQIATA</sequence>
<dbReference type="InterPro" id="IPR051064">
    <property type="entry name" value="SEC14/CRAL-TRIO_domain"/>
</dbReference>
<dbReference type="KEGG" id="dmo:Dmoj_GI16730"/>
<dbReference type="SMR" id="A0A0Q9XGK9"/>
<dbReference type="Pfam" id="PF00650">
    <property type="entry name" value="CRAL_TRIO"/>
    <property type="match status" value="1"/>
</dbReference>
<dbReference type="SMART" id="SM00516">
    <property type="entry name" value="SEC14"/>
    <property type="match status" value="1"/>
</dbReference>
<dbReference type="SUPFAM" id="SSF101576">
    <property type="entry name" value="Supernatant protein factor (SPF), C-terminal domain"/>
    <property type="match status" value="1"/>
</dbReference>
<dbReference type="EMBL" id="CH933816">
    <property type="protein sequence ID" value="KRG07632.1"/>
    <property type="molecule type" value="Genomic_DNA"/>
</dbReference>
<feature type="domain" description="CRAL-TRIO" evidence="2">
    <location>
        <begin position="130"/>
        <end position="307"/>
    </location>
</feature>
<dbReference type="OrthoDB" id="1434354at2759"/>
<proteinExistence type="predicted"/>
<name>A0A0Q9XGK9_DROMO</name>
<reference evidence="4 5" key="1">
    <citation type="journal article" date="2007" name="Nature">
        <title>Evolution of genes and genomes on the Drosophila phylogeny.</title>
        <authorList>
            <consortium name="Drosophila 12 Genomes Consortium"/>
            <person name="Clark A.G."/>
            <person name="Eisen M.B."/>
            <person name="Smith D.R."/>
            <person name="Bergman C.M."/>
            <person name="Oliver B."/>
            <person name="Markow T.A."/>
            <person name="Kaufman T.C."/>
            <person name="Kellis M."/>
            <person name="Gelbart W."/>
            <person name="Iyer V.N."/>
            <person name="Pollard D.A."/>
            <person name="Sackton T.B."/>
            <person name="Larracuente A.M."/>
            <person name="Singh N.D."/>
            <person name="Abad J.P."/>
            <person name="Abt D.N."/>
            <person name="Adryan B."/>
            <person name="Aguade M."/>
            <person name="Akashi H."/>
            <person name="Anderson W.W."/>
            <person name="Aquadro C.F."/>
            <person name="Ardell D.H."/>
            <person name="Arguello R."/>
            <person name="Artieri C.G."/>
            <person name="Barbash D.A."/>
            <person name="Barker D."/>
            <person name="Barsanti P."/>
            <person name="Batterham P."/>
            <person name="Batzoglou S."/>
            <person name="Begun D."/>
            <person name="Bhutkar A."/>
            <person name="Blanco E."/>
            <person name="Bosak S.A."/>
            <person name="Bradley R.K."/>
            <person name="Brand A.D."/>
            <person name="Brent M.R."/>
            <person name="Brooks A.N."/>
            <person name="Brown R.H."/>
            <person name="Butlin R.K."/>
            <person name="Caggese C."/>
            <person name="Calvi B.R."/>
            <person name="Bernardo de Carvalho A."/>
            <person name="Caspi A."/>
            <person name="Castrezana S."/>
            <person name="Celniker S.E."/>
            <person name="Chang J.L."/>
            <person name="Chapple C."/>
            <person name="Chatterji S."/>
            <person name="Chinwalla A."/>
            <person name="Civetta A."/>
            <person name="Clifton S.W."/>
            <person name="Comeron J.M."/>
            <person name="Costello J.C."/>
            <person name="Coyne J.A."/>
            <person name="Daub J."/>
            <person name="David R.G."/>
            <person name="Delcher A.L."/>
            <person name="Delehaunty K."/>
            <person name="Do C.B."/>
            <person name="Ebling H."/>
            <person name="Edwards K."/>
            <person name="Eickbush T."/>
            <person name="Evans J.D."/>
            <person name="Filipski A."/>
            <person name="Findeiss S."/>
            <person name="Freyhult E."/>
            <person name="Fulton L."/>
            <person name="Fulton R."/>
            <person name="Garcia A.C."/>
            <person name="Gardiner A."/>
            <person name="Garfield D.A."/>
            <person name="Garvin B.E."/>
            <person name="Gibson G."/>
            <person name="Gilbert D."/>
            <person name="Gnerre S."/>
            <person name="Godfrey J."/>
            <person name="Good R."/>
            <person name="Gotea V."/>
            <person name="Gravely B."/>
            <person name="Greenberg A.J."/>
            <person name="Griffiths-Jones S."/>
            <person name="Gross S."/>
            <person name="Guigo R."/>
            <person name="Gustafson E.A."/>
            <person name="Haerty W."/>
            <person name="Hahn M.W."/>
            <person name="Halligan D.L."/>
            <person name="Halpern A.L."/>
            <person name="Halter G.M."/>
            <person name="Han M.V."/>
            <person name="Heger A."/>
            <person name="Hillier L."/>
            <person name="Hinrichs A.S."/>
            <person name="Holmes I."/>
            <person name="Hoskins R.A."/>
            <person name="Hubisz M.J."/>
            <person name="Hultmark D."/>
            <person name="Huntley M.A."/>
            <person name="Jaffe D.B."/>
            <person name="Jagadeeshan S."/>
            <person name="Jeck W.R."/>
            <person name="Johnson J."/>
            <person name="Jones C.D."/>
            <person name="Jordan W.C."/>
            <person name="Karpen G.H."/>
            <person name="Kataoka E."/>
            <person name="Keightley P.D."/>
            <person name="Kheradpour P."/>
            <person name="Kirkness E.F."/>
            <person name="Koerich L.B."/>
            <person name="Kristiansen K."/>
            <person name="Kudrna D."/>
            <person name="Kulathinal R.J."/>
            <person name="Kumar S."/>
            <person name="Kwok R."/>
            <person name="Lander E."/>
            <person name="Langley C.H."/>
            <person name="Lapoint R."/>
            <person name="Lazzaro B.P."/>
            <person name="Lee S.J."/>
            <person name="Levesque L."/>
            <person name="Li R."/>
            <person name="Lin C.F."/>
            <person name="Lin M.F."/>
            <person name="Lindblad-Toh K."/>
            <person name="Llopart A."/>
            <person name="Long M."/>
            <person name="Low L."/>
            <person name="Lozovsky E."/>
            <person name="Lu J."/>
            <person name="Luo M."/>
            <person name="Machado C.A."/>
            <person name="Makalowski W."/>
            <person name="Marzo M."/>
            <person name="Matsuda M."/>
            <person name="Matzkin L."/>
            <person name="McAllister B."/>
            <person name="McBride C.S."/>
            <person name="McKernan B."/>
            <person name="McKernan K."/>
            <person name="Mendez-Lago M."/>
            <person name="Minx P."/>
            <person name="Mollenhauer M.U."/>
            <person name="Montooth K."/>
            <person name="Mount S.M."/>
            <person name="Mu X."/>
            <person name="Myers E."/>
            <person name="Negre B."/>
            <person name="Newfeld S."/>
            <person name="Nielsen R."/>
            <person name="Noor M.A."/>
            <person name="O'Grady P."/>
            <person name="Pachter L."/>
            <person name="Papaceit M."/>
            <person name="Parisi M.J."/>
            <person name="Parisi M."/>
            <person name="Parts L."/>
            <person name="Pedersen J.S."/>
            <person name="Pesole G."/>
            <person name="Phillippy A.M."/>
            <person name="Ponting C.P."/>
            <person name="Pop M."/>
            <person name="Porcelli D."/>
            <person name="Powell J.R."/>
            <person name="Prohaska S."/>
            <person name="Pruitt K."/>
            <person name="Puig M."/>
            <person name="Quesneville H."/>
            <person name="Ram K.R."/>
            <person name="Rand D."/>
            <person name="Rasmussen M.D."/>
            <person name="Reed L.K."/>
            <person name="Reenan R."/>
            <person name="Reily A."/>
            <person name="Remington K.A."/>
            <person name="Rieger T.T."/>
            <person name="Ritchie M.G."/>
            <person name="Robin C."/>
            <person name="Rogers Y.H."/>
            <person name="Rohde C."/>
            <person name="Rozas J."/>
            <person name="Rubenfield M.J."/>
            <person name="Ruiz A."/>
            <person name="Russo S."/>
            <person name="Salzberg S.L."/>
            <person name="Sanchez-Gracia A."/>
            <person name="Saranga D.J."/>
            <person name="Sato H."/>
            <person name="Schaeffer S.W."/>
            <person name="Schatz M.C."/>
            <person name="Schlenke T."/>
            <person name="Schwartz R."/>
            <person name="Segarra C."/>
            <person name="Singh R.S."/>
            <person name="Sirot L."/>
            <person name="Sirota M."/>
            <person name="Sisneros N.B."/>
            <person name="Smith C.D."/>
            <person name="Smith T.F."/>
            <person name="Spieth J."/>
            <person name="Stage D.E."/>
            <person name="Stark A."/>
            <person name="Stephan W."/>
            <person name="Strausberg R.L."/>
            <person name="Strempel S."/>
            <person name="Sturgill D."/>
            <person name="Sutton G."/>
            <person name="Sutton G.G."/>
            <person name="Tao W."/>
            <person name="Teichmann S."/>
            <person name="Tobari Y.N."/>
            <person name="Tomimura Y."/>
            <person name="Tsolas J.M."/>
            <person name="Valente V.L."/>
            <person name="Venter E."/>
            <person name="Venter J.C."/>
            <person name="Vicario S."/>
            <person name="Vieira F.G."/>
            <person name="Vilella A.J."/>
            <person name="Villasante A."/>
            <person name="Walenz B."/>
            <person name="Wang J."/>
            <person name="Wasserman M."/>
            <person name="Watts T."/>
            <person name="Wilson D."/>
            <person name="Wilson R.K."/>
            <person name="Wing R.A."/>
            <person name="Wolfner M.F."/>
            <person name="Wong A."/>
            <person name="Wong G.K."/>
            <person name="Wu C.I."/>
            <person name="Wu G."/>
            <person name="Yamamoto D."/>
            <person name="Yang H.P."/>
            <person name="Yang S.P."/>
            <person name="Yorke J.A."/>
            <person name="Yoshida K."/>
            <person name="Zdobnov E."/>
            <person name="Zhang P."/>
            <person name="Zhang Y."/>
            <person name="Zimin A.V."/>
            <person name="Baldwin J."/>
            <person name="Abdouelleil A."/>
            <person name="Abdulkadir J."/>
            <person name="Abebe A."/>
            <person name="Abera B."/>
            <person name="Abreu J."/>
            <person name="Acer S.C."/>
            <person name="Aftuck L."/>
            <person name="Alexander A."/>
            <person name="An P."/>
            <person name="Anderson E."/>
            <person name="Anderson S."/>
            <person name="Arachi H."/>
            <person name="Azer M."/>
            <person name="Bachantsang P."/>
            <person name="Barry A."/>
            <person name="Bayul T."/>
            <person name="Berlin A."/>
            <person name="Bessette D."/>
            <person name="Bloom T."/>
            <person name="Blye J."/>
            <person name="Boguslavskiy L."/>
            <person name="Bonnet C."/>
            <person name="Boukhgalter B."/>
            <person name="Bourzgui I."/>
            <person name="Brown A."/>
            <person name="Cahill P."/>
            <person name="Channer S."/>
            <person name="Cheshatsang Y."/>
            <person name="Chuda L."/>
            <person name="Citroen M."/>
            <person name="Collymore A."/>
            <person name="Cooke P."/>
            <person name="Costello M."/>
            <person name="D'Aco K."/>
            <person name="Daza R."/>
            <person name="De Haan G."/>
            <person name="DeGray S."/>
            <person name="DeMaso C."/>
            <person name="Dhargay N."/>
            <person name="Dooley K."/>
            <person name="Dooley E."/>
            <person name="Doricent M."/>
            <person name="Dorje P."/>
            <person name="Dorjee K."/>
            <person name="Dupes A."/>
            <person name="Elong R."/>
            <person name="Falk J."/>
            <person name="Farina A."/>
            <person name="Faro S."/>
            <person name="Ferguson D."/>
            <person name="Fisher S."/>
            <person name="Foley C.D."/>
            <person name="Franke A."/>
            <person name="Friedrich D."/>
            <person name="Gadbois L."/>
            <person name="Gearin G."/>
            <person name="Gearin C.R."/>
            <person name="Giannoukos G."/>
            <person name="Goode T."/>
            <person name="Graham J."/>
            <person name="Grandbois E."/>
            <person name="Grewal S."/>
            <person name="Gyaltsen K."/>
            <person name="Hafez N."/>
            <person name="Hagos B."/>
            <person name="Hall J."/>
            <person name="Henson C."/>
            <person name="Hollinger A."/>
            <person name="Honan T."/>
            <person name="Huard M.D."/>
            <person name="Hughes L."/>
            <person name="Hurhula B."/>
            <person name="Husby M.E."/>
            <person name="Kamat A."/>
            <person name="Kanga B."/>
            <person name="Kashin S."/>
            <person name="Khazanovich D."/>
            <person name="Kisner P."/>
            <person name="Lance K."/>
            <person name="Lara M."/>
            <person name="Lee W."/>
            <person name="Lennon N."/>
            <person name="Letendre F."/>
            <person name="LeVine R."/>
            <person name="Lipovsky A."/>
            <person name="Liu X."/>
            <person name="Liu J."/>
            <person name="Liu S."/>
            <person name="Lokyitsang T."/>
            <person name="Lokyitsang Y."/>
            <person name="Lubonja R."/>
            <person name="Lui A."/>
            <person name="MacDonald P."/>
            <person name="Magnisalis V."/>
            <person name="Maru K."/>
            <person name="Matthews C."/>
            <person name="McCusker W."/>
            <person name="McDonough S."/>
            <person name="Mehta T."/>
            <person name="Meldrim J."/>
            <person name="Meneus L."/>
            <person name="Mihai O."/>
            <person name="Mihalev A."/>
            <person name="Mihova T."/>
            <person name="Mittelman R."/>
            <person name="Mlenga V."/>
            <person name="Montmayeur A."/>
            <person name="Mulrain L."/>
            <person name="Navidi A."/>
            <person name="Naylor J."/>
            <person name="Negash T."/>
            <person name="Nguyen T."/>
            <person name="Nguyen N."/>
            <person name="Nicol R."/>
            <person name="Norbu C."/>
            <person name="Norbu N."/>
            <person name="Novod N."/>
            <person name="O'Neill B."/>
            <person name="Osman S."/>
            <person name="Markiewicz E."/>
            <person name="Oyono O.L."/>
            <person name="Patti C."/>
            <person name="Phunkhang P."/>
            <person name="Pierre F."/>
            <person name="Priest M."/>
            <person name="Raghuraman S."/>
            <person name="Rege F."/>
            <person name="Reyes R."/>
            <person name="Rise C."/>
            <person name="Rogov P."/>
            <person name="Ross K."/>
            <person name="Ryan E."/>
            <person name="Settipalli S."/>
            <person name="Shea T."/>
            <person name="Sherpa N."/>
            <person name="Shi L."/>
            <person name="Shih D."/>
            <person name="Sparrow T."/>
            <person name="Spaulding J."/>
            <person name="Stalker J."/>
            <person name="Stange-Thomann N."/>
            <person name="Stavropoulos S."/>
            <person name="Stone C."/>
            <person name="Strader C."/>
            <person name="Tesfaye S."/>
            <person name="Thomson T."/>
            <person name="Thoulutsang Y."/>
            <person name="Thoulutsang D."/>
            <person name="Topham K."/>
            <person name="Topping I."/>
            <person name="Tsamla T."/>
            <person name="Vassiliev H."/>
            <person name="Vo A."/>
            <person name="Wangchuk T."/>
            <person name="Wangdi T."/>
            <person name="Weiand M."/>
            <person name="Wilkinson J."/>
            <person name="Wilson A."/>
            <person name="Yadav S."/>
            <person name="Young G."/>
            <person name="Yu Q."/>
            <person name="Zembek L."/>
            <person name="Zhong D."/>
            <person name="Zimmer A."/>
            <person name="Zwirko Z."/>
            <person name="Jaffe D.B."/>
            <person name="Alvarez P."/>
            <person name="Brockman W."/>
            <person name="Butler J."/>
            <person name="Chin C."/>
            <person name="Gnerre S."/>
            <person name="Grabherr M."/>
            <person name="Kleber M."/>
            <person name="Mauceli E."/>
            <person name="MacCallum I."/>
        </authorList>
    </citation>
    <scope>NUCLEOTIDE SEQUENCE [LARGE SCALE GENOMIC DNA]</scope>
    <source>
        <strain evidence="5">Tucson 15081-1352.22</strain>
    </source>
</reference>
<dbReference type="SUPFAM" id="SSF46938">
    <property type="entry name" value="CRAL/TRIO N-terminal domain"/>
    <property type="match status" value="1"/>
</dbReference>
<dbReference type="AlphaFoldDB" id="A0A0Q9XGK9"/>
<dbReference type="PANTHER" id="PTHR23324:SF83">
    <property type="entry name" value="SEC14-LIKE PROTEIN 2"/>
    <property type="match status" value="1"/>
</dbReference>
<gene>
    <name evidence="4" type="primary">Dmoj\GI16730</name>
    <name evidence="4" type="ORF">Dmoj_GI16730</name>
</gene>
<dbReference type="CDD" id="cd00170">
    <property type="entry name" value="SEC14"/>
    <property type="match status" value="1"/>
</dbReference>
<dbReference type="Pfam" id="PF03765">
    <property type="entry name" value="CRAL_TRIO_N"/>
    <property type="match status" value="1"/>
</dbReference>
<feature type="domain" description="GOLD" evidence="3">
    <location>
        <begin position="336"/>
        <end position="440"/>
    </location>
</feature>
<dbReference type="InterPro" id="IPR009038">
    <property type="entry name" value="GOLD_dom"/>
</dbReference>
<dbReference type="InterPro" id="IPR036865">
    <property type="entry name" value="CRAL-TRIO_dom_sf"/>
</dbReference>
<accession>A0A0Q9XGK9</accession>
<feature type="compositionally biased region" description="Basic and acidic residues" evidence="1">
    <location>
        <begin position="9"/>
        <end position="20"/>
    </location>
</feature>
<dbReference type="SMART" id="SM01100">
    <property type="entry name" value="CRAL_TRIO_N"/>
    <property type="match status" value="1"/>
</dbReference>
<organism evidence="4 5">
    <name type="scientific">Drosophila mojavensis</name>
    <name type="common">Fruit fly</name>
    <dbReference type="NCBI Taxonomy" id="7230"/>
    <lineage>
        <taxon>Eukaryota</taxon>
        <taxon>Metazoa</taxon>
        <taxon>Ecdysozoa</taxon>
        <taxon>Arthropoda</taxon>
        <taxon>Hexapoda</taxon>
        <taxon>Insecta</taxon>
        <taxon>Pterygota</taxon>
        <taxon>Neoptera</taxon>
        <taxon>Endopterygota</taxon>
        <taxon>Diptera</taxon>
        <taxon>Brachycera</taxon>
        <taxon>Muscomorpha</taxon>
        <taxon>Ephydroidea</taxon>
        <taxon>Drosophilidae</taxon>
        <taxon>Drosophila</taxon>
    </lineage>
</organism>
<evidence type="ECO:0000259" key="3">
    <source>
        <dbReference type="PROSITE" id="PS50866"/>
    </source>
</evidence>
<dbReference type="Gene3D" id="3.40.525.10">
    <property type="entry name" value="CRAL-TRIO lipid binding domain"/>
    <property type="match status" value="1"/>
</dbReference>
<dbReference type="InParanoid" id="A0A0Q9XGK9"/>
<dbReference type="InterPro" id="IPR036273">
    <property type="entry name" value="CRAL/TRIO_N_dom_sf"/>
</dbReference>
<evidence type="ECO:0000256" key="1">
    <source>
        <dbReference type="SAM" id="MobiDB-lite"/>
    </source>
</evidence>
<evidence type="ECO:0000313" key="5">
    <source>
        <dbReference type="Proteomes" id="UP000009192"/>
    </source>
</evidence>
<dbReference type="PRINTS" id="PR00180">
    <property type="entry name" value="CRETINALDHBP"/>
</dbReference>
<dbReference type="InterPro" id="IPR036598">
    <property type="entry name" value="GOLD_dom_sf"/>
</dbReference>
<dbReference type="Gene3D" id="2.60.120.680">
    <property type="entry name" value="GOLD domain"/>
    <property type="match status" value="1"/>
</dbReference>
<keyword evidence="5" id="KW-1185">Reference proteome</keyword>
<protein>
    <submittedName>
        <fullName evidence="4">Uncharacterized protein, isoform B</fullName>
    </submittedName>
</protein>
<dbReference type="InterPro" id="IPR001251">
    <property type="entry name" value="CRAL-TRIO_dom"/>
</dbReference>
<dbReference type="SUPFAM" id="SSF52087">
    <property type="entry name" value="CRAL/TRIO domain"/>
    <property type="match status" value="1"/>
</dbReference>